<feature type="compositionally biased region" description="Low complexity" evidence="1">
    <location>
        <begin position="104"/>
        <end position="120"/>
    </location>
</feature>
<feature type="region of interest" description="Disordered" evidence="1">
    <location>
        <begin position="53"/>
        <end position="122"/>
    </location>
</feature>
<dbReference type="Proteomes" id="UP001500909">
    <property type="component" value="Unassembled WGS sequence"/>
</dbReference>
<dbReference type="EMBL" id="BAAABY010000023">
    <property type="protein sequence ID" value="GAA0466319.1"/>
    <property type="molecule type" value="Genomic_DNA"/>
</dbReference>
<reference evidence="3 4" key="1">
    <citation type="journal article" date="2019" name="Int. J. Syst. Evol. Microbiol.">
        <title>The Global Catalogue of Microorganisms (GCM) 10K type strain sequencing project: providing services to taxonomists for standard genome sequencing and annotation.</title>
        <authorList>
            <consortium name="The Broad Institute Genomics Platform"/>
            <consortium name="The Broad Institute Genome Sequencing Center for Infectious Disease"/>
            <person name="Wu L."/>
            <person name="Ma J."/>
        </authorList>
    </citation>
    <scope>NUCLEOTIDE SEQUENCE [LARGE SCALE GENOMIC DNA]</scope>
    <source>
        <strain evidence="3 4">JCM 4805</strain>
    </source>
</reference>
<proteinExistence type="predicted"/>
<name>A0ABN1A304_9ACTN</name>
<feature type="compositionally biased region" description="Low complexity" evidence="1">
    <location>
        <begin position="70"/>
        <end position="89"/>
    </location>
</feature>
<accession>A0ABN1A304</accession>
<evidence type="ECO:0000259" key="2">
    <source>
        <dbReference type="Pfam" id="PF14016"/>
    </source>
</evidence>
<keyword evidence="4" id="KW-1185">Reference proteome</keyword>
<comment type="caution">
    <text evidence="3">The sequence shown here is derived from an EMBL/GenBank/DDBJ whole genome shotgun (WGS) entry which is preliminary data.</text>
</comment>
<evidence type="ECO:0000256" key="1">
    <source>
        <dbReference type="SAM" id="MobiDB-lite"/>
    </source>
</evidence>
<feature type="region of interest" description="Disordered" evidence="1">
    <location>
        <begin position="1"/>
        <end position="22"/>
    </location>
</feature>
<evidence type="ECO:0000313" key="3">
    <source>
        <dbReference type="EMBL" id="GAA0466319.1"/>
    </source>
</evidence>
<gene>
    <name evidence="3" type="ORF">GCM10010361_33070</name>
</gene>
<feature type="domain" description="DUF4232" evidence="2">
    <location>
        <begin position="123"/>
        <end position="237"/>
    </location>
</feature>
<evidence type="ECO:0000313" key="4">
    <source>
        <dbReference type="Proteomes" id="UP001500909"/>
    </source>
</evidence>
<dbReference type="InterPro" id="IPR025326">
    <property type="entry name" value="DUF4232"/>
</dbReference>
<dbReference type="Pfam" id="PF14016">
    <property type="entry name" value="DUF4232"/>
    <property type="match status" value="1"/>
</dbReference>
<organism evidence="3 4">
    <name type="scientific">Streptomyces olivaceiscleroticus</name>
    <dbReference type="NCBI Taxonomy" id="68245"/>
    <lineage>
        <taxon>Bacteria</taxon>
        <taxon>Bacillati</taxon>
        <taxon>Actinomycetota</taxon>
        <taxon>Actinomycetes</taxon>
        <taxon>Kitasatosporales</taxon>
        <taxon>Streptomycetaceae</taxon>
        <taxon>Streptomyces</taxon>
    </lineage>
</organism>
<feature type="compositionally biased region" description="Gly residues" evidence="1">
    <location>
        <begin position="90"/>
        <end position="103"/>
    </location>
</feature>
<sequence length="262" mass="26532">MQDAEGTASRAHANHQGVFMPRKTAVRRTRTVAVASLIAAAAVSLTACGGGDTATGAQQGPSSAATPIHPGGTPTVDPDPGGTPTIDPGGSSGGTGGSTGGSGKAAEAKAGSASDGSSSARRCTSGHLKAAWSSFEGGPDMDYDGQQTARVVLTNTGTTGCTLAGFSGVQFQTSHGSTWDLRRSNKKPESVRLDAGGKAVFDITFLASTREDDRKFAPNQVVITPPNERRNIVLDWPYGGALLDQSGATRPGTFVGPVTTTE</sequence>
<protein>
    <recommendedName>
        <fullName evidence="2">DUF4232 domain-containing protein</fullName>
    </recommendedName>
</protein>